<evidence type="ECO:0000313" key="9">
    <source>
        <dbReference type="Proteomes" id="UP000431533"/>
    </source>
</evidence>
<keyword evidence="9" id="KW-1185">Reference proteome</keyword>
<gene>
    <name evidence="8" type="ORF">LHYA1_G004301</name>
</gene>
<dbReference type="InterPro" id="IPR011762">
    <property type="entry name" value="COA_CT_N"/>
</dbReference>
<organism evidence="8 9">
    <name type="scientific">Lachnellula hyalina</name>
    <dbReference type="NCBI Taxonomy" id="1316788"/>
    <lineage>
        <taxon>Eukaryota</taxon>
        <taxon>Fungi</taxon>
        <taxon>Dikarya</taxon>
        <taxon>Ascomycota</taxon>
        <taxon>Pezizomycotina</taxon>
        <taxon>Leotiomycetes</taxon>
        <taxon>Helotiales</taxon>
        <taxon>Lachnaceae</taxon>
        <taxon>Lachnellula</taxon>
    </lineage>
</organism>
<comment type="caution">
    <text evidence="8">The sequence shown here is derived from an EMBL/GenBank/DDBJ whole genome shotgun (WGS) entry which is preliminary data.</text>
</comment>
<dbReference type="RefSeq" id="XP_031004845.1">
    <property type="nucleotide sequence ID" value="XM_031149263.1"/>
</dbReference>
<dbReference type="SUPFAM" id="SSF52096">
    <property type="entry name" value="ClpP/crotonase"/>
    <property type="match status" value="2"/>
</dbReference>
<evidence type="ECO:0000259" key="6">
    <source>
        <dbReference type="PROSITE" id="PS50980"/>
    </source>
</evidence>
<evidence type="ECO:0000256" key="5">
    <source>
        <dbReference type="ARBA" id="ARBA00052347"/>
    </source>
</evidence>
<dbReference type="InterPro" id="IPR045190">
    <property type="entry name" value="MCCB/AccD1-like"/>
</dbReference>
<comment type="catalytic activity">
    <reaction evidence="5">
        <text>3-methylbut-2-enoyl-CoA + hydrogencarbonate + ATP = 3-methyl-(2E)-glutaconyl-CoA + ADP + phosphate + H(+)</text>
        <dbReference type="Rhea" id="RHEA:13589"/>
        <dbReference type="ChEBI" id="CHEBI:15378"/>
        <dbReference type="ChEBI" id="CHEBI:17544"/>
        <dbReference type="ChEBI" id="CHEBI:30616"/>
        <dbReference type="ChEBI" id="CHEBI:43474"/>
        <dbReference type="ChEBI" id="CHEBI:57344"/>
        <dbReference type="ChEBI" id="CHEBI:57346"/>
        <dbReference type="ChEBI" id="CHEBI:456216"/>
        <dbReference type="EC" id="6.4.1.4"/>
    </reaction>
</comment>
<dbReference type="Proteomes" id="UP000431533">
    <property type="component" value="Unassembled WGS sequence"/>
</dbReference>
<evidence type="ECO:0000256" key="4">
    <source>
        <dbReference type="ARBA" id="ARBA00031404"/>
    </source>
</evidence>
<dbReference type="PANTHER" id="PTHR22855:SF46">
    <property type="entry name" value="METHYLCROTONOYL-COA CARBOXYLASE"/>
    <property type="match status" value="1"/>
</dbReference>
<feature type="domain" description="CoA carboxyltransferase C-terminal" evidence="7">
    <location>
        <begin position="287"/>
        <end position="530"/>
    </location>
</feature>
<dbReference type="UniPathway" id="UPA00363">
    <property type="reaction ID" value="UER00861"/>
</dbReference>
<sequence>MATFPQYPTHISDKSPKFQETASKWTNILAEFAGASLEAASESKTLSALEKHTAAQLLARDRIALLRDPGTPFLELCAFAGHRLKDSSPSASVVAGIGVVSGIICVLFAHIPSLQGGAWNEYTVLKQNRITAIATENNLPLIALVQSAGVFLPQQFKVFHKGGQIFRDLALRSKNKQSSCAVVFGSSTAGGAYHPALSDYTIFVQDQAQVFLGGPPLVKMATGEVIGAEELGGADMHSTITGLSDQLAVDEFDAIRKVKEWVFTTSAAQAQLSQTKLVRETVNPKYSMESLLGIIDPDTRQSLDMMEVLLRIVDDSRIEIFKPAYGKGMITAWAYIHGHLTGIIANQTPIILPNEADKATQFIRLCNQGRNPIVFLHNVTGFMVGLKSERAGLIKKGAQLVSAVSTSSVPHISIICGASYGAGNYAMCGRAYAPRFLFSWPTSKCSVMGPDQLGGVMETIERGAAARGGRMVDESELKAKVEKFSAQVRKDSESLRTSAHLLDDGVIDPRDTRDVLGMCLEVVKLDPIEGNVGFRGLARI</sequence>
<dbReference type="EMBL" id="QGMH01000078">
    <property type="protein sequence ID" value="TVY26057.1"/>
    <property type="molecule type" value="Genomic_DNA"/>
</dbReference>
<dbReference type="Gene3D" id="3.90.226.10">
    <property type="entry name" value="2-enoyl-CoA Hydratase, Chain A, domain 1"/>
    <property type="match status" value="2"/>
</dbReference>
<dbReference type="GO" id="GO:0004485">
    <property type="term" value="F:methylcrotonoyl-CoA carboxylase activity"/>
    <property type="evidence" value="ECO:0007669"/>
    <property type="project" value="UniProtKB-EC"/>
</dbReference>
<evidence type="ECO:0000256" key="2">
    <source>
        <dbReference type="ARBA" id="ARBA00026116"/>
    </source>
</evidence>
<name>A0A8H8R016_9HELO</name>
<dbReference type="InterPro" id="IPR011763">
    <property type="entry name" value="COA_CT_C"/>
</dbReference>
<reference evidence="8 9" key="1">
    <citation type="submission" date="2018-05" db="EMBL/GenBank/DDBJ databases">
        <title>Genome sequencing and assembly of the regulated plant pathogen Lachnellula willkommii and related sister species for the development of diagnostic species identification markers.</title>
        <authorList>
            <person name="Giroux E."/>
            <person name="Bilodeau G."/>
        </authorList>
    </citation>
    <scope>NUCLEOTIDE SEQUENCE [LARGE SCALE GENOMIC DNA]</scope>
    <source>
        <strain evidence="8 9">CBS 185.66</strain>
    </source>
</reference>
<dbReference type="GeneID" id="41984499"/>
<evidence type="ECO:0000256" key="3">
    <source>
        <dbReference type="ARBA" id="ARBA00031237"/>
    </source>
</evidence>
<evidence type="ECO:0000259" key="7">
    <source>
        <dbReference type="PROSITE" id="PS50989"/>
    </source>
</evidence>
<dbReference type="PROSITE" id="PS50980">
    <property type="entry name" value="COA_CT_NTER"/>
    <property type="match status" value="1"/>
</dbReference>
<dbReference type="InterPro" id="IPR034733">
    <property type="entry name" value="AcCoA_carboxyl_beta"/>
</dbReference>
<dbReference type="InterPro" id="IPR029045">
    <property type="entry name" value="ClpP/crotonase-like_dom_sf"/>
</dbReference>
<dbReference type="EC" id="6.4.1.4" evidence="2"/>
<dbReference type="Pfam" id="PF01039">
    <property type="entry name" value="Carboxyl_trans"/>
    <property type="match status" value="1"/>
</dbReference>
<dbReference type="PANTHER" id="PTHR22855">
    <property type="entry name" value="ACETYL, PROPIONYL, PYRUVATE, AND GLUTACONYL CARBOXYLASE-RELATED"/>
    <property type="match status" value="1"/>
</dbReference>
<dbReference type="OrthoDB" id="439921at2759"/>
<dbReference type="AlphaFoldDB" id="A0A8H8R016"/>
<dbReference type="FunFam" id="3.90.226.10:FF:000021">
    <property type="entry name" value="Acetyl-CoA carboxylase carboxyltransferase subunit"/>
    <property type="match status" value="1"/>
</dbReference>
<dbReference type="PROSITE" id="PS50989">
    <property type="entry name" value="COA_CT_CTER"/>
    <property type="match status" value="1"/>
</dbReference>
<comment type="pathway">
    <text evidence="1">Amino-acid degradation; L-leucine degradation; (S)-3-hydroxy-3-methylglutaryl-CoA from 3-isovaleryl-CoA: step 2/3.</text>
</comment>
<accession>A0A8H8R016</accession>
<proteinExistence type="predicted"/>
<evidence type="ECO:0000256" key="1">
    <source>
        <dbReference type="ARBA" id="ARBA00025711"/>
    </source>
</evidence>
<protein>
    <recommendedName>
        <fullName evidence="2">methylcrotonoyl-CoA carboxylase</fullName>
        <ecNumber evidence="2">6.4.1.4</ecNumber>
    </recommendedName>
    <alternativeName>
        <fullName evidence="4">3-methylcrotonyl-CoA carboxylase 2</fullName>
    </alternativeName>
    <alternativeName>
        <fullName evidence="3">3-methylcrotonyl-CoA:carbon dioxide ligase subunit beta</fullName>
    </alternativeName>
</protein>
<feature type="domain" description="CoA carboxyltransferase N-terminal" evidence="6">
    <location>
        <begin position="16"/>
        <end position="277"/>
    </location>
</feature>
<dbReference type="GO" id="GO:0006552">
    <property type="term" value="P:L-leucine catabolic process"/>
    <property type="evidence" value="ECO:0007669"/>
    <property type="project" value="UniProtKB-UniPathway"/>
</dbReference>
<evidence type="ECO:0000313" key="8">
    <source>
        <dbReference type="EMBL" id="TVY26057.1"/>
    </source>
</evidence>